<feature type="transmembrane region" description="Helical" evidence="1">
    <location>
        <begin position="12"/>
        <end position="33"/>
    </location>
</feature>
<reference evidence="3" key="1">
    <citation type="journal article" date="2019" name="Int. J. Syst. Evol. Microbiol.">
        <title>The Global Catalogue of Microorganisms (GCM) 10K type strain sequencing project: providing services to taxonomists for standard genome sequencing and annotation.</title>
        <authorList>
            <consortium name="The Broad Institute Genomics Platform"/>
            <consortium name="The Broad Institute Genome Sequencing Center for Infectious Disease"/>
            <person name="Wu L."/>
            <person name="Ma J."/>
        </authorList>
    </citation>
    <scope>NUCLEOTIDE SEQUENCE [LARGE SCALE GENOMIC DNA]</scope>
    <source>
        <strain evidence="3">KLKA75</strain>
    </source>
</reference>
<organism evidence="2 3">
    <name type="scientific">Actinomadura gamaensis</name>
    <dbReference type="NCBI Taxonomy" id="1763541"/>
    <lineage>
        <taxon>Bacteria</taxon>
        <taxon>Bacillati</taxon>
        <taxon>Actinomycetota</taxon>
        <taxon>Actinomycetes</taxon>
        <taxon>Streptosporangiales</taxon>
        <taxon>Thermomonosporaceae</taxon>
        <taxon>Actinomadura</taxon>
    </lineage>
</organism>
<evidence type="ECO:0000256" key="1">
    <source>
        <dbReference type="SAM" id="Phobius"/>
    </source>
</evidence>
<keyword evidence="1" id="KW-1133">Transmembrane helix</keyword>
<dbReference type="Proteomes" id="UP001595872">
    <property type="component" value="Unassembled WGS sequence"/>
</dbReference>
<dbReference type="EMBL" id="JBHSIT010000005">
    <property type="protein sequence ID" value="MFC4909305.1"/>
    <property type="molecule type" value="Genomic_DNA"/>
</dbReference>
<evidence type="ECO:0000313" key="2">
    <source>
        <dbReference type="EMBL" id="MFC4909305.1"/>
    </source>
</evidence>
<evidence type="ECO:0008006" key="4">
    <source>
        <dbReference type="Google" id="ProtNLM"/>
    </source>
</evidence>
<accession>A0ABV9TYP5</accession>
<evidence type="ECO:0000313" key="3">
    <source>
        <dbReference type="Proteomes" id="UP001595872"/>
    </source>
</evidence>
<keyword evidence="3" id="KW-1185">Reference proteome</keyword>
<comment type="caution">
    <text evidence="2">The sequence shown here is derived from an EMBL/GenBank/DDBJ whole genome shotgun (WGS) entry which is preliminary data.</text>
</comment>
<protein>
    <recommendedName>
        <fullName evidence="4">Secreted protein</fullName>
    </recommendedName>
</protein>
<keyword evidence="1" id="KW-0812">Transmembrane</keyword>
<name>A0ABV9TYP5_9ACTN</name>
<proteinExistence type="predicted"/>
<gene>
    <name evidence="2" type="ORF">ACFPCY_18425</name>
</gene>
<keyword evidence="1" id="KW-0472">Membrane</keyword>
<sequence>MMDGHELAEVAGAIGIFALVTTVITVIIVQVGATVRARAALAREEEYRRIAEAGLETQRRIERRLAETARSLGEMEKRMDSLEKVLLTVE</sequence>
<dbReference type="RefSeq" id="WP_378256705.1">
    <property type="nucleotide sequence ID" value="NZ_JBHSIT010000005.1"/>
</dbReference>